<evidence type="ECO:0000313" key="1">
    <source>
        <dbReference type="EMBL" id="TNN67193.1"/>
    </source>
</evidence>
<keyword evidence="2" id="KW-1185">Reference proteome</keyword>
<gene>
    <name evidence="1" type="ORF">EYF80_022610</name>
</gene>
<accession>A0A4Z2HQA2</accession>
<evidence type="ECO:0000313" key="2">
    <source>
        <dbReference type="Proteomes" id="UP000314294"/>
    </source>
</evidence>
<dbReference type="AlphaFoldDB" id="A0A4Z2HQA2"/>
<protein>
    <submittedName>
        <fullName evidence="1">Uncharacterized protein</fullName>
    </submittedName>
</protein>
<reference evidence="1 2" key="1">
    <citation type="submission" date="2019-03" db="EMBL/GenBank/DDBJ databases">
        <title>First draft genome of Liparis tanakae, snailfish: a comprehensive survey of snailfish specific genes.</title>
        <authorList>
            <person name="Kim W."/>
            <person name="Song I."/>
            <person name="Jeong J.-H."/>
            <person name="Kim D."/>
            <person name="Kim S."/>
            <person name="Ryu S."/>
            <person name="Song J.Y."/>
            <person name="Lee S.K."/>
        </authorList>
    </citation>
    <scope>NUCLEOTIDE SEQUENCE [LARGE SCALE GENOMIC DNA]</scope>
    <source>
        <tissue evidence="1">Muscle</tissue>
    </source>
</reference>
<dbReference type="EMBL" id="SRLO01000208">
    <property type="protein sequence ID" value="TNN67193.1"/>
    <property type="molecule type" value="Genomic_DNA"/>
</dbReference>
<proteinExistence type="predicted"/>
<dbReference type="Proteomes" id="UP000314294">
    <property type="component" value="Unassembled WGS sequence"/>
</dbReference>
<organism evidence="1 2">
    <name type="scientific">Liparis tanakae</name>
    <name type="common">Tanaka's snailfish</name>
    <dbReference type="NCBI Taxonomy" id="230148"/>
    <lineage>
        <taxon>Eukaryota</taxon>
        <taxon>Metazoa</taxon>
        <taxon>Chordata</taxon>
        <taxon>Craniata</taxon>
        <taxon>Vertebrata</taxon>
        <taxon>Euteleostomi</taxon>
        <taxon>Actinopterygii</taxon>
        <taxon>Neopterygii</taxon>
        <taxon>Teleostei</taxon>
        <taxon>Neoteleostei</taxon>
        <taxon>Acanthomorphata</taxon>
        <taxon>Eupercaria</taxon>
        <taxon>Perciformes</taxon>
        <taxon>Cottioidei</taxon>
        <taxon>Cottales</taxon>
        <taxon>Liparidae</taxon>
        <taxon>Liparis</taxon>
    </lineage>
</organism>
<name>A0A4Z2HQA2_9TELE</name>
<sequence>MSFCRRFTFSSKSAGSMLAPWIKRLTKGGPQDRAPDVKISLFQHGFLLTADDTLIRGAVRPQLRRPSHLTADINH</sequence>
<comment type="caution">
    <text evidence="1">The sequence shown here is derived from an EMBL/GenBank/DDBJ whole genome shotgun (WGS) entry which is preliminary data.</text>
</comment>